<protein>
    <recommendedName>
        <fullName evidence="10">Peroxisomal membrane protein MPV17</fullName>
    </recommendedName>
</protein>
<dbReference type="PANTHER" id="PTHR11266">
    <property type="entry name" value="PEROXISOMAL MEMBRANE PROTEIN 2, PXMP2 MPV17"/>
    <property type="match status" value="1"/>
</dbReference>
<dbReference type="AlphaFoldDB" id="A0A7S2FYX3"/>
<dbReference type="GO" id="GO:0016020">
    <property type="term" value="C:membrane"/>
    <property type="evidence" value="ECO:0007669"/>
    <property type="project" value="UniProtKB-SubCell"/>
</dbReference>
<evidence type="ECO:0000256" key="8">
    <source>
        <dbReference type="SAM" id="SignalP"/>
    </source>
</evidence>
<keyword evidence="4" id="KW-1133">Transmembrane helix</keyword>
<evidence type="ECO:0000256" key="5">
    <source>
        <dbReference type="ARBA" id="ARBA00023136"/>
    </source>
</evidence>
<evidence type="ECO:0008006" key="10">
    <source>
        <dbReference type="Google" id="ProtNLM"/>
    </source>
</evidence>
<evidence type="ECO:0000256" key="1">
    <source>
        <dbReference type="ARBA" id="ARBA00004141"/>
    </source>
</evidence>
<feature type="signal peptide" evidence="8">
    <location>
        <begin position="1"/>
        <end position="17"/>
    </location>
</feature>
<keyword evidence="5" id="KW-0472">Membrane</keyword>
<feature type="chain" id="PRO_5030923738" description="Peroxisomal membrane protein MPV17" evidence="8">
    <location>
        <begin position="18"/>
        <end position="255"/>
    </location>
</feature>
<comment type="subcellular location">
    <subcellularLocation>
        <location evidence="1">Membrane</location>
        <topology evidence="1">Multi-pass membrane protein</topology>
    </subcellularLocation>
</comment>
<feature type="compositionally biased region" description="Gly residues" evidence="7">
    <location>
        <begin position="44"/>
        <end position="56"/>
    </location>
</feature>
<evidence type="ECO:0000256" key="2">
    <source>
        <dbReference type="ARBA" id="ARBA00006824"/>
    </source>
</evidence>
<dbReference type="GO" id="GO:0005737">
    <property type="term" value="C:cytoplasm"/>
    <property type="evidence" value="ECO:0007669"/>
    <property type="project" value="TreeGrafter"/>
</dbReference>
<dbReference type="Pfam" id="PF04117">
    <property type="entry name" value="Mpv17_PMP22"/>
    <property type="match status" value="1"/>
</dbReference>
<reference evidence="9" key="1">
    <citation type="submission" date="2021-01" db="EMBL/GenBank/DDBJ databases">
        <authorList>
            <person name="Corre E."/>
            <person name="Pelletier E."/>
            <person name="Niang G."/>
            <person name="Scheremetjew M."/>
            <person name="Finn R."/>
            <person name="Kale V."/>
            <person name="Holt S."/>
            <person name="Cochrane G."/>
            <person name="Meng A."/>
            <person name="Brown T."/>
            <person name="Cohen L."/>
        </authorList>
    </citation>
    <scope>NUCLEOTIDE SEQUENCE</scope>
    <source>
        <strain evidence="9">RCC1693</strain>
    </source>
</reference>
<feature type="region of interest" description="Disordered" evidence="7">
    <location>
        <begin position="34"/>
        <end position="78"/>
    </location>
</feature>
<evidence type="ECO:0000256" key="7">
    <source>
        <dbReference type="SAM" id="MobiDB-lite"/>
    </source>
</evidence>
<comment type="similarity">
    <text evidence="2 6">Belongs to the peroxisomal membrane protein PXMP2/4 family.</text>
</comment>
<proteinExistence type="inferred from homology"/>
<dbReference type="InterPro" id="IPR007248">
    <property type="entry name" value="Mpv17_PMP22"/>
</dbReference>
<dbReference type="EMBL" id="HBGT01019798">
    <property type="protein sequence ID" value="CAD9422816.1"/>
    <property type="molecule type" value="Transcribed_RNA"/>
</dbReference>
<keyword evidence="8" id="KW-0732">Signal</keyword>
<evidence type="ECO:0000313" key="9">
    <source>
        <dbReference type="EMBL" id="CAD9422816.1"/>
    </source>
</evidence>
<evidence type="ECO:0000256" key="4">
    <source>
        <dbReference type="ARBA" id="ARBA00022989"/>
    </source>
</evidence>
<gene>
    <name evidence="9" type="ORF">FPAR1323_LOCUS10400</name>
</gene>
<accession>A0A7S2FYX3</accession>
<dbReference type="PANTHER" id="PTHR11266:SF17">
    <property type="entry name" value="PROTEIN MPV17"/>
    <property type="match status" value="1"/>
</dbReference>
<evidence type="ECO:0000256" key="6">
    <source>
        <dbReference type="RuleBase" id="RU363053"/>
    </source>
</evidence>
<evidence type="ECO:0000256" key="3">
    <source>
        <dbReference type="ARBA" id="ARBA00022692"/>
    </source>
</evidence>
<name>A0A7S2FYX3_9STRA</name>
<sequence>MKFALALVLALASSASAFNGLNFGGRGRGGIRRSIRKSPFNNKGGFGTNGNIGGNGQPPINNDGGLNADASGGDGDAKEDGQGLWAAYNNKLETNPILTKALTSMIGFTLGDILAQNFVEKKGEYDIMRTIRLASFGFLIHGTTGHWFYGKLDKAIPGTGAMQVFSKVGIDQVLWNPIFGVMFFSYMGFTNGDGPAAVAAKVKRDLMTQVTGSWTVWPIAHAINFRFIPTSQRLLYINTIQIFYNVFLSIIGNKE</sequence>
<organism evidence="9">
    <name type="scientific">Florenciella parvula</name>
    <dbReference type="NCBI Taxonomy" id="236787"/>
    <lineage>
        <taxon>Eukaryota</taxon>
        <taxon>Sar</taxon>
        <taxon>Stramenopiles</taxon>
        <taxon>Ochrophyta</taxon>
        <taxon>Dictyochophyceae</taxon>
        <taxon>Florenciellales</taxon>
        <taxon>Florenciella</taxon>
    </lineage>
</organism>
<keyword evidence="3" id="KW-0812">Transmembrane</keyword>